<dbReference type="GO" id="GO:0003676">
    <property type="term" value="F:nucleic acid binding"/>
    <property type="evidence" value="ECO:0007669"/>
    <property type="project" value="InterPro"/>
</dbReference>
<feature type="domain" description="CCHC-type" evidence="3">
    <location>
        <begin position="233"/>
        <end position="246"/>
    </location>
</feature>
<comment type="caution">
    <text evidence="4">The sequence shown here is derived from an EMBL/GenBank/DDBJ whole genome shotgun (WGS) entry which is preliminary data.</text>
</comment>
<feature type="compositionally biased region" description="Polar residues" evidence="2">
    <location>
        <begin position="200"/>
        <end position="209"/>
    </location>
</feature>
<name>A0A438IHC0_VITVI</name>
<evidence type="ECO:0000313" key="5">
    <source>
        <dbReference type="Proteomes" id="UP000288805"/>
    </source>
</evidence>
<keyword evidence="1" id="KW-0479">Metal-binding</keyword>
<dbReference type="EMBL" id="QGNW01000109">
    <property type="protein sequence ID" value="RVW96136.1"/>
    <property type="molecule type" value="Genomic_DNA"/>
</dbReference>
<dbReference type="SUPFAM" id="SSF57756">
    <property type="entry name" value="Retrovirus zinc finger-like domains"/>
    <property type="match status" value="1"/>
</dbReference>
<keyword evidence="1" id="KW-0862">Zinc</keyword>
<accession>A0A438IHC0</accession>
<dbReference type="PANTHER" id="PTHR34222">
    <property type="entry name" value="GAG_PRE-INTEGRS DOMAIN-CONTAINING PROTEIN"/>
    <property type="match status" value="1"/>
</dbReference>
<dbReference type="InterPro" id="IPR001878">
    <property type="entry name" value="Znf_CCHC"/>
</dbReference>
<evidence type="ECO:0000313" key="4">
    <source>
        <dbReference type="EMBL" id="RVW96136.1"/>
    </source>
</evidence>
<evidence type="ECO:0000259" key="3">
    <source>
        <dbReference type="PROSITE" id="PS50158"/>
    </source>
</evidence>
<dbReference type="Proteomes" id="UP000288805">
    <property type="component" value="Unassembled WGS sequence"/>
</dbReference>
<organism evidence="4 5">
    <name type="scientific">Vitis vinifera</name>
    <name type="common">Grape</name>
    <dbReference type="NCBI Taxonomy" id="29760"/>
    <lineage>
        <taxon>Eukaryota</taxon>
        <taxon>Viridiplantae</taxon>
        <taxon>Streptophyta</taxon>
        <taxon>Embryophyta</taxon>
        <taxon>Tracheophyta</taxon>
        <taxon>Spermatophyta</taxon>
        <taxon>Magnoliopsida</taxon>
        <taxon>eudicotyledons</taxon>
        <taxon>Gunneridae</taxon>
        <taxon>Pentapetalae</taxon>
        <taxon>rosids</taxon>
        <taxon>Vitales</taxon>
        <taxon>Vitaceae</taxon>
        <taxon>Viteae</taxon>
        <taxon>Vitis</taxon>
    </lineage>
</organism>
<dbReference type="Pfam" id="PF14223">
    <property type="entry name" value="Retrotran_gag_2"/>
    <property type="match status" value="1"/>
</dbReference>
<feature type="compositionally biased region" description="Basic and acidic residues" evidence="2">
    <location>
        <begin position="219"/>
        <end position="229"/>
    </location>
</feature>
<dbReference type="InterPro" id="IPR036875">
    <property type="entry name" value="Znf_CCHC_sf"/>
</dbReference>
<reference evidence="4 5" key="1">
    <citation type="journal article" date="2018" name="PLoS Genet.">
        <title>Population sequencing reveals clonal diversity and ancestral inbreeding in the grapevine cultivar Chardonnay.</title>
        <authorList>
            <person name="Roach M.J."/>
            <person name="Johnson D.L."/>
            <person name="Bohlmann J."/>
            <person name="van Vuuren H.J."/>
            <person name="Jones S.J."/>
            <person name="Pretorius I.S."/>
            <person name="Schmidt S.A."/>
            <person name="Borneman A.R."/>
        </authorList>
    </citation>
    <scope>NUCLEOTIDE SEQUENCE [LARGE SCALE GENOMIC DNA]</scope>
    <source>
        <strain evidence="5">cv. Chardonnay</strain>
        <tissue evidence="4">Leaf</tissue>
    </source>
</reference>
<evidence type="ECO:0000256" key="2">
    <source>
        <dbReference type="SAM" id="MobiDB-lite"/>
    </source>
</evidence>
<dbReference type="AlphaFoldDB" id="A0A438IHC0"/>
<feature type="region of interest" description="Disordered" evidence="2">
    <location>
        <begin position="196"/>
        <end position="229"/>
    </location>
</feature>
<dbReference type="PROSITE" id="PS50158">
    <property type="entry name" value="ZF_CCHC"/>
    <property type="match status" value="1"/>
</dbReference>
<feature type="compositionally biased region" description="Polar residues" evidence="2">
    <location>
        <begin position="282"/>
        <end position="293"/>
    </location>
</feature>
<feature type="compositionally biased region" description="Basic residues" evidence="2">
    <location>
        <begin position="261"/>
        <end position="271"/>
    </location>
</feature>
<keyword evidence="1" id="KW-0863">Zinc-finger</keyword>
<sequence length="293" mass="33927">MEMQIARREKLEYLTSTTSPKVTDTSYAKWYAENQKVKGWLLTFMSPKIMKRYLRLLTAREIWIALAKAFYDGADESRLFALNQRAFSTKQVGRPLSTYYGDLIEIFQELDHRDKIVMKDPEDVIAYKKSIERLRVHIFLNGLDVEFEQIRGEILKRDPTLDLEETYAYVRRDSVHRAALNGEPEHLESSAMVAHRANRAKNQQSQTNPKPDRAPGPPNHDHNQSVGKPEHLCTHCGETGHTKSRCYDVIRYPKWWDFSKAPRKRNSKSNHHASVAMVEPNHVSTSYPKKASS</sequence>
<proteinExistence type="predicted"/>
<dbReference type="PANTHER" id="PTHR34222:SF43">
    <property type="entry name" value="RETROTRANSPOSON GAG DOMAIN-CONTAINING PROTEIN"/>
    <property type="match status" value="1"/>
</dbReference>
<gene>
    <name evidence="4" type="ORF">CK203_037711</name>
</gene>
<dbReference type="GO" id="GO:0008270">
    <property type="term" value="F:zinc ion binding"/>
    <property type="evidence" value="ECO:0007669"/>
    <property type="project" value="UniProtKB-KW"/>
</dbReference>
<feature type="region of interest" description="Disordered" evidence="2">
    <location>
        <begin position="261"/>
        <end position="293"/>
    </location>
</feature>
<protein>
    <recommendedName>
        <fullName evidence="3">CCHC-type domain-containing protein</fullName>
    </recommendedName>
</protein>
<evidence type="ECO:0000256" key="1">
    <source>
        <dbReference type="PROSITE-ProRule" id="PRU00047"/>
    </source>
</evidence>